<evidence type="ECO:0000313" key="5">
    <source>
        <dbReference type="EMBL" id="SFH02467.1"/>
    </source>
</evidence>
<dbReference type="Proteomes" id="UP000199337">
    <property type="component" value="Unassembled WGS sequence"/>
</dbReference>
<dbReference type="EMBL" id="FOOX01000014">
    <property type="protein sequence ID" value="SFH02467.1"/>
    <property type="molecule type" value="Genomic_DNA"/>
</dbReference>
<dbReference type="PANTHER" id="PTHR11632">
    <property type="entry name" value="SUCCINATE DEHYDROGENASE 2 FLAVOPROTEIN SUBUNIT"/>
    <property type="match status" value="1"/>
</dbReference>
<dbReference type="InterPro" id="IPR036188">
    <property type="entry name" value="FAD/NAD-bd_sf"/>
</dbReference>
<keyword evidence="1" id="KW-0285">Flavoprotein</keyword>
<dbReference type="STRING" id="341036.SAMN05660649_03541"/>
<feature type="domain" description="FAD-dependent oxidoreductase 2 FAD-binding" evidence="4">
    <location>
        <begin position="93"/>
        <end position="474"/>
    </location>
</feature>
<accession>A0A1I2WP57</accession>
<sequence length="542" mass="59615">MVGYPGMMQESIRKIEETRLFRLQQEIPRLNPAEKNRLLEKYHPDFRPGGMCEVRVGSNKGQRMQAELVNLLESYSCVEPDQINLAKVDHNVDVLVVGGGGGGTTAALIAHEQGAEVLLATKLRFGDSNTIMAEGGIAAATQSNDSLYLHFLDTMGGGRFQNKRDLVKTLVHDAPLIVEWLKDLGAMFDTYPNGNLVVSFAGGHCRRRVHSCKDLSGMEFMRVLRDELWNRRIDVLEFSPAVEILLDEKGNCAGAVLLNLETNLPIVVKAKAVILATGGIGRLHPNKFPTTNHYGATADGLVIAYRAGAGLLHMDAIQYHPTGAAWPPQMLGQLITEALRGNGAQLVNCKGERFINELETRDVTSSANIREVRDRKNGIRTPTGMEGVWLDTPLIDIRGGKGKLDRMFAGIVHRFFEYGIDPHQEPILVFPTQHYQNGGIEIDPDGKTDIPGLFAAGEVSGGVQGRNRLGGNSLVDIFVFGRRAGQTAALWAKEVQALSKITLEHVYQYNKELALMGVEKDKKSPLVLPDYSRPDNEARSYS</sequence>
<dbReference type="SUPFAM" id="SSF51905">
    <property type="entry name" value="FAD/NAD(P)-binding domain"/>
    <property type="match status" value="1"/>
</dbReference>
<evidence type="ECO:0000313" key="6">
    <source>
        <dbReference type="Proteomes" id="UP000199337"/>
    </source>
</evidence>
<dbReference type="Gene3D" id="3.90.700.10">
    <property type="entry name" value="Succinate dehydrogenase/fumarate reductase flavoprotein, catalytic domain"/>
    <property type="match status" value="1"/>
</dbReference>
<dbReference type="GO" id="GO:0033765">
    <property type="term" value="F:steroid dehydrogenase activity, acting on the CH-CH group of donors"/>
    <property type="evidence" value="ECO:0007669"/>
    <property type="project" value="UniProtKB-ARBA"/>
</dbReference>
<name>A0A1I2WP57_9FIRM</name>
<dbReference type="PRINTS" id="PR00411">
    <property type="entry name" value="PNDRDTASEI"/>
</dbReference>
<dbReference type="InterPro" id="IPR030664">
    <property type="entry name" value="SdhA/FrdA/AprA"/>
</dbReference>
<dbReference type="Gene3D" id="3.50.50.60">
    <property type="entry name" value="FAD/NAD(P)-binding domain"/>
    <property type="match status" value="1"/>
</dbReference>
<feature type="active site" description="Proton acceptor" evidence="3">
    <location>
        <position position="370"/>
    </location>
</feature>
<dbReference type="InterPro" id="IPR003953">
    <property type="entry name" value="FAD-dep_OxRdtase_2_FAD-bd"/>
</dbReference>
<gene>
    <name evidence="5" type="ORF">SAMN05660649_03541</name>
</gene>
<dbReference type="PRINTS" id="PR00368">
    <property type="entry name" value="FADPNR"/>
</dbReference>
<evidence type="ECO:0000256" key="3">
    <source>
        <dbReference type="PIRSR" id="PIRSR630664-50"/>
    </source>
</evidence>
<organism evidence="5 6">
    <name type="scientific">Desulfotruncus arcticus DSM 17038</name>
    <dbReference type="NCBI Taxonomy" id="1121424"/>
    <lineage>
        <taxon>Bacteria</taxon>
        <taxon>Bacillati</taxon>
        <taxon>Bacillota</taxon>
        <taxon>Clostridia</taxon>
        <taxon>Eubacteriales</taxon>
        <taxon>Desulfallaceae</taxon>
        <taxon>Desulfotruncus</taxon>
    </lineage>
</organism>
<keyword evidence="2" id="KW-0560">Oxidoreductase</keyword>
<dbReference type="Pfam" id="PF00890">
    <property type="entry name" value="FAD_binding_2"/>
    <property type="match status" value="1"/>
</dbReference>
<evidence type="ECO:0000256" key="1">
    <source>
        <dbReference type="ARBA" id="ARBA00022630"/>
    </source>
</evidence>
<dbReference type="InterPro" id="IPR027477">
    <property type="entry name" value="Succ_DH/fumarate_Rdtase_cat_sf"/>
</dbReference>
<dbReference type="SUPFAM" id="SSF56425">
    <property type="entry name" value="Succinate dehydrogenase/fumarate reductase flavoprotein, catalytic domain"/>
    <property type="match status" value="1"/>
</dbReference>
<evidence type="ECO:0000256" key="2">
    <source>
        <dbReference type="ARBA" id="ARBA00023002"/>
    </source>
</evidence>
<dbReference type="RefSeq" id="WP_238456523.1">
    <property type="nucleotide sequence ID" value="NZ_FOOX01000014.1"/>
</dbReference>
<dbReference type="AlphaFoldDB" id="A0A1I2WP57"/>
<keyword evidence="6" id="KW-1185">Reference proteome</keyword>
<dbReference type="PANTHER" id="PTHR11632:SF51">
    <property type="entry name" value="SUCCINATE DEHYDROGENASE [UBIQUINONE] FLAVOPROTEIN SUBUNIT, MITOCHONDRIAL"/>
    <property type="match status" value="1"/>
</dbReference>
<protein>
    <submittedName>
        <fullName evidence="5">Succinate dehydrogenase / fumarate reductase flavoprotein subunit</fullName>
    </submittedName>
</protein>
<reference evidence="6" key="1">
    <citation type="submission" date="2016-10" db="EMBL/GenBank/DDBJ databases">
        <authorList>
            <person name="Varghese N."/>
            <person name="Submissions S."/>
        </authorList>
    </citation>
    <scope>NUCLEOTIDE SEQUENCE [LARGE SCALE GENOMIC DNA]</scope>
    <source>
        <strain evidence="6">DSM 17038</strain>
    </source>
</reference>
<evidence type="ECO:0000259" key="4">
    <source>
        <dbReference type="Pfam" id="PF00890"/>
    </source>
</evidence>
<proteinExistence type="predicted"/>